<keyword evidence="2" id="KW-1185">Reference proteome</keyword>
<organism evidence="1 2">
    <name type="scientific">Jiangella alba</name>
    <dbReference type="NCBI Taxonomy" id="561176"/>
    <lineage>
        <taxon>Bacteria</taxon>
        <taxon>Bacillati</taxon>
        <taxon>Actinomycetota</taxon>
        <taxon>Actinomycetes</taxon>
        <taxon>Jiangellales</taxon>
        <taxon>Jiangellaceae</taxon>
        <taxon>Jiangella</taxon>
    </lineage>
</organism>
<protein>
    <recommendedName>
        <fullName evidence="3">WD40-like Beta Propeller Repeat</fullName>
    </recommendedName>
</protein>
<dbReference type="Proteomes" id="UP000181980">
    <property type="component" value="Unassembled WGS sequence"/>
</dbReference>
<proteinExistence type="predicted"/>
<gene>
    <name evidence="1" type="ORF">SAMN04488561_1166</name>
</gene>
<dbReference type="EMBL" id="FNUC01000003">
    <property type="protein sequence ID" value="SEE38548.1"/>
    <property type="molecule type" value="Genomic_DNA"/>
</dbReference>
<sequence length="326" mass="33229">MHPVTVTLDVGALPPGPPPSVPWFADGTLRAGDRAVACAEHEFDDFRAAAVAGGVIVLTSPWAAAGVARDRLELVLLPSGGGRERFAAGAIEDFAVSADGALVAWAEHDWSSERVPGAGPVRSVFRVADAATGAPRYERREAGAAGAGVVRGLLADGRVLLDGGERGHLWDPAAGTVTRWADGSPAAVSADGALAVLTTWTDGAGDGAAVVDAPTGRPIRDLDPSDAVGRGAFSPDGRLLAVRRSARPATPPDRLVVTGARSGAPVLTVDGLRPGTVAWETAGRLVIEVWNDDRTRLGLVRCSVGGAAELIRPVGVAPAVPFLGGL</sequence>
<accession>A0A1H5IGA9</accession>
<evidence type="ECO:0000313" key="1">
    <source>
        <dbReference type="EMBL" id="SEE38548.1"/>
    </source>
</evidence>
<dbReference type="STRING" id="561176.SAMN04488561_1166"/>
<reference evidence="2" key="1">
    <citation type="submission" date="2016-10" db="EMBL/GenBank/DDBJ databases">
        <authorList>
            <person name="Varghese N."/>
            <person name="Submissions S."/>
        </authorList>
    </citation>
    <scope>NUCLEOTIDE SEQUENCE [LARGE SCALE GENOMIC DNA]</scope>
    <source>
        <strain evidence="2">DSM 45237</strain>
    </source>
</reference>
<dbReference type="OrthoDB" id="192618at2"/>
<dbReference type="AlphaFoldDB" id="A0A1H5IGA9"/>
<name>A0A1H5IGA9_9ACTN</name>
<dbReference type="SUPFAM" id="SSF82171">
    <property type="entry name" value="DPP6 N-terminal domain-like"/>
    <property type="match status" value="1"/>
</dbReference>
<evidence type="ECO:0000313" key="2">
    <source>
        <dbReference type="Proteomes" id="UP000181980"/>
    </source>
</evidence>
<dbReference type="RefSeq" id="WP_069113180.1">
    <property type="nucleotide sequence ID" value="NZ_FNUC01000003.1"/>
</dbReference>
<evidence type="ECO:0008006" key="3">
    <source>
        <dbReference type="Google" id="ProtNLM"/>
    </source>
</evidence>